<dbReference type="InterPro" id="IPR006944">
    <property type="entry name" value="Phage/GTA_portal"/>
</dbReference>
<evidence type="ECO:0000313" key="2">
    <source>
        <dbReference type="Proteomes" id="UP001344658"/>
    </source>
</evidence>
<dbReference type="Pfam" id="PF04860">
    <property type="entry name" value="Phage_portal"/>
    <property type="match status" value="1"/>
</dbReference>
<protein>
    <submittedName>
        <fullName evidence="1">Phage portal protein</fullName>
    </submittedName>
</protein>
<keyword evidence="2" id="KW-1185">Reference proteome</keyword>
<name>A0ABU7PKV6_9ACTN</name>
<comment type="caution">
    <text evidence="1">The sequence shown here is derived from an EMBL/GenBank/DDBJ whole genome shotgun (WGS) entry which is preliminary data.</text>
</comment>
<dbReference type="RefSeq" id="WP_330800171.1">
    <property type="nucleotide sequence ID" value="NZ_JAZEWV010000046.1"/>
</dbReference>
<dbReference type="Proteomes" id="UP001344658">
    <property type="component" value="Unassembled WGS sequence"/>
</dbReference>
<accession>A0ABU7PKV6</accession>
<sequence>MRQGFLSLVGHSLRNLAPVPYSSSGQRYGGIGAGLFGQPAGMEAQMRAQGANGTLFAITDRIITSYSQVEWHLYRKAASGRKEDRKEVTSHASIDLMHTPNDFMLGEAFREASQQHEELTGEKWTLLVKHPLSSMPLEMWPVRPDRMRPVADPERFCVGYEYVGPSGEVVPLGLDEVIFERRPNPLDPYRGLGPVQTILTDLDSSRFSREWNRQFFANSAEPGGILQVTKRLSDAEFREARNRWAEQHKGVQAAHRVALIENGIEWVDRKYTNRDMQFVELAEQSRETIREAFGFPKPMLGAVDDVNLANAKAAEVLLTRWLTRPRLQRTKGVWNHRILPMFPGSRNLEWDYDNPVPDDVEAEAALLTARSAAAAVMREAGWNAEDVLQTVGLPPMRYQAPAVPAPQDPAADPTFNDIVARLLADAGKEA</sequence>
<reference evidence="1 2" key="1">
    <citation type="submission" date="2023-12" db="EMBL/GenBank/DDBJ databases">
        <title>Streptomyces sp. V4-01.</title>
        <authorList>
            <person name="Somphong A."/>
            <person name="Phongsopitanun W."/>
        </authorList>
    </citation>
    <scope>NUCLEOTIDE SEQUENCE [LARGE SCALE GENOMIC DNA]</scope>
    <source>
        <strain evidence="1 2">V4-01</strain>
    </source>
</reference>
<gene>
    <name evidence="1" type="ORF">V2S66_31465</name>
</gene>
<dbReference type="EMBL" id="JAZEWV010000046">
    <property type="protein sequence ID" value="MEE4546471.1"/>
    <property type="molecule type" value="Genomic_DNA"/>
</dbReference>
<proteinExistence type="predicted"/>
<evidence type="ECO:0000313" key="1">
    <source>
        <dbReference type="EMBL" id="MEE4546471.1"/>
    </source>
</evidence>
<organism evidence="1 2">
    <name type="scientific">Actinacidiphila polyblastidii</name>
    <dbReference type="NCBI Taxonomy" id="3110430"/>
    <lineage>
        <taxon>Bacteria</taxon>
        <taxon>Bacillati</taxon>
        <taxon>Actinomycetota</taxon>
        <taxon>Actinomycetes</taxon>
        <taxon>Kitasatosporales</taxon>
        <taxon>Streptomycetaceae</taxon>
        <taxon>Actinacidiphila</taxon>
    </lineage>
</organism>